<keyword evidence="7" id="KW-0175">Coiled coil</keyword>
<keyword evidence="5 10" id="KW-0418">Kinase</keyword>
<keyword evidence="6 8" id="KW-0472">Membrane</keyword>
<evidence type="ECO:0000313" key="11">
    <source>
        <dbReference type="Proteomes" id="UP000288943"/>
    </source>
</evidence>
<dbReference type="Proteomes" id="UP000288943">
    <property type="component" value="Chromosome"/>
</dbReference>
<feature type="transmembrane region" description="Helical" evidence="8">
    <location>
        <begin position="44"/>
        <end position="64"/>
    </location>
</feature>
<dbReference type="InterPro" id="IPR003660">
    <property type="entry name" value="HAMP_dom"/>
</dbReference>
<keyword evidence="8" id="KW-0812">Transmembrane</keyword>
<dbReference type="PANTHER" id="PTHR34220">
    <property type="entry name" value="SENSOR HISTIDINE KINASE YPDA"/>
    <property type="match status" value="1"/>
</dbReference>
<dbReference type="SUPFAM" id="SSF158472">
    <property type="entry name" value="HAMP domain-like"/>
    <property type="match status" value="1"/>
</dbReference>
<protein>
    <submittedName>
        <fullName evidence="10">Sensor histidine kinase</fullName>
    </submittedName>
</protein>
<feature type="domain" description="HAMP" evidence="9">
    <location>
        <begin position="321"/>
        <end position="373"/>
    </location>
</feature>
<proteinExistence type="predicted"/>
<dbReference type="InterPro" id="IPR050640">
    <property type="entry name" value="Bact_2-comp_sensor_kinase"/>
</dbReference>
<dbReference type="PANTHER" id="PTHR34220:SF7">
    <property type="entry name" value="SENSOR HISTIDINE KINASE YPDA"/>
    <property type="match status" value="1"/>
</dbReference>
<keyword evidence="2" id="KW-1003">Cell membrane</keyword>
<dbReference type="InterPro" id="IPR036890">
    <property type="entry name" value="HATPase_C_sf"/>
</dbReference>
<dbReference type="Gene3D" id="3.30.565.10">
    <property type="entry name" value="Histidine kinase-like ATPase, C-terminal domain"/>
    <property type="match status" value="1"/>
</dbReference>
<dbReference type="CDD" id="cd06225">
    <property type="entry name" value="HAMP"/>
    <property type="match status" value="1"/>
</dbReference>
<reference evidence="10 11" key="1">
    <citation type="submission" date="2018-01" db="EMBL/GenBank/DDBJ databases">
        <title>The whole genome sequencing and assembly of Paenibacillus chitinolyticus KCCM 41400 strain.</title>
        <authorList>
            <person name="Kim J.-Y."/>
            <person name="Park M.-K."/>
            <person name="Lee Y.-J."/>
            <person name="Yi H."/>
            <person name="Bahn Y.-S."/>
            <person name="Kim J.F."/>
            <person name="Lee D.-W."/>
        </authorList>
    </citation>
    <scope>NUCLEOTIDE SEQUENCE [LARGE SCALE GENOMIC DNA]</scope>
    <source>
        <strain evidence="10 11">KCCM 41400</strain>
    </source>
</reference>
<evidence type="ECO:0000256" key="4">
    <source>
        <dbReference type="ARBA" id="ARBA00022679"/>
    </source>
</evidence>
<keyword evidence="4" id="KW-0808">Transferase</keyword>
<dbReference type="Pfam" id="PF00672">
    <property type="entry name" value="HAMP"/>
    <property type="match status" value="1"/>
</dbReference>
<dbReference type="SMART" id="SM00304">
    <property type="entry name" value="HAMP"/>
    <property type="match status" value="1"/>
</dbReference>
<dbReference type="SMART" id="SM00387">
    <property type="entry name" value="HATPase_c"/>
    <property type="match status" value="1"/>
</dbReference>
<dbReference type="EMBL" id="CP026520">
    <property type="protein sequence ID" value="QAV17116.1"/>
    <property type="molecule type" value="Genomic_DNA"/>
</dbReference>
<evidence type="ECO:0000256" key="5">
    <source>
        <dbReference type="ARBA" id="ARBA00022777"/>
    </source>
</evidence>
<dbReference type="AlphaFoldDB" id="A0A410WRQ6"/>
<dbReference type="Gene3D" id="6.10.340.10">
    <property type="match status" value="1"/>
</dbReference>
<dbReference type="Pfam" id="PF02518">
    <property type="entry name" value="HATPase_c"/>
    <property type="match status" value="1"/>
</dbReference>
<sequence>MHTAFPCYNHFTEALTLLHAGEIMLFRHLGLLPIRLRRSLQGKLVLLILLVAIIPLLSLGYVLYTKSSQTINEQFGRYGENTVSQLQVQIDSTLAQMKYTVGDILSYLLDPNFTVLHEEIPTTYLGFKEEQQLEQYLKAHKTLDTKGIFILTKSGYYYGERIANTDLVEESPWFGEERTGYRFSIYEPKQYSGTSNVPGEKVIGLLFQIHNQVGALEDAKVLIEVKAEKLLDMFHEYEQDTGAFLTISDQGRILYQTAKAYTKRDDDVVWTKQSEETDWKIEVRTPYHQFYQSSLLIRTFTFTAVSLSILLAFVLAYFSSLRFLSRIKKMKDSIRDVSLGRLDTRIVVDSEDEIGRLGRSFNHMVVQLQDLFGEVKRVERQKKEAELRALHHQINPHLLINTLASIQWKARIAGNAEVQQMILHLTKVLDGNLNYTRELVTLKEELDVIHHYMNLQEYRFGHVFSYRIDTGEIPLDQVRIPRMTLQPLVENIFFHAFEDGAGTIEIKVREQGKAIRLSVCDDGKGMEPEAARQLLSDPGDAVGRKKRSIGIYNVDQRIKLHFGDKYGLDVESEPGKGTCIGIKLPKEEETG</sequence>
<evidence type="ECO:0000259" key="9">
    <source>
        <dbReference type="PROSITE" id="PS50885"/>
    </source>
</evidence>
<dbReference type="GO" id="GO:0005886">
    <property type="term" value="C:plasma membrane"/>
    <property type="evidence" value="ECO:0007669"/>
    <property type="project" value="UniProtKB-SubCell"/>
</dbReference>
<evidence type="ECO:0000256" key="8">
    <source>
        <dbReference type="SAM" id="Phobius"/>
    </source>
</evidence>
<feature type="transmembrane region" description="Helical" evidence="8">
    <location>
        <begin position="295"/>
        <end position="318"/>
    </location>
</feature>
<dbReference type="PROSITE" id="PS50885">
    <property type="entry name" value="HAMP"/>
    <property type="match status" value="1"/>
</dbReference>
<keyword evidence="8" id="KW-1133">Transmembrane helix</keyword>
<dbReference type="SUPFAM" id="SSF55874">
    <property type="entry name" value="ATPase domain of HSP90 chaperone/DNA topoisomerase II/histidine kinase"/>
    <property type="match status" value="1"/>
</dbReference>
<name>A0A410WRQ6_9BACL</name>
<gene>
    <name evidence="10" type="ORF">PC41400_05285</name>
</gene>
<evidence type="ECO:0000313" key="10">
    <source>
        <dbReference type="EMBL" id="QAV17116.1"/>
    </source>
</evidence>
<evidence type="ECO:0000256" key="1">
    <source>
        <dbReference type="ARBA" id="ARBA00004651"/>
    </source>
</evidence>
<accession>A0A410WRQ6</accession>
<evidence type="ECO:0000256" key="6">
    <source>
        <dbReference type="ARBA" id="ARBA00023136"/>
    </source>
</evidence>
<evidence type="ECO:0000256" key="2">
    <source>
        <dbReference type="ARBA" id="ARBA00022475"/>
    </source>
</evidence>
<comment type="subcellular location">
    <subcellularLocation>
        <location evidence="1">Cell membrane</location>
        <topology evidence="1">Multi-pass membrane protein</topology>
    </subcellularLocation>
</comment>
<dbReference type="InterPro" id="IPR010559">
    <property type="entry name" value="Sig_transdc_His_kin_internal"/>
</dbReference>
<dbReference type="OrthoDB" id="9776552at2"/>
<dbReference type="GO" id="GO:0000155">
    <property type="term" value="F:phosphorelay sensor kinase activity"/>
    <property type="evidence" value="ECO:0007669"/>
    <property type="project" value="InterPro"/>
</dbReference>
<dbReference type="Pfam" id="PF06580">
    <property type="entry name" value="His_kinase"/>
    <property type="match status" value="1"/>
</dbReference>
<keyword evidence="3" id="KW-0597">Phosphoprotein</keyword>
<organism evidence="10 11">
    <name type="scientific">Paenibacillus chitinolyticus</name>
    <dbReference type="NCBI Taxonomy" id="79263"/>
    <lineage>
        <taxon>Bacteria</taxon>
        <taxon>Bacillati</taxon>
        <taxon>Bacillota</taxon>
        <taxon>Bacilli</taxon>
        <taxon>Bacillales</taxon>
        <taxon>Paenibacillaceae</taxon>
        <taxon>Paenibacillus</taxon>
    </lineage>
</organism>
<evidence type="ECO:0000256" key="7">
    <source>
        <dbReference type="SAM" id="Coils"/>
    </source>
</evidence>
<feature type="coiled-coil region" evidence="7">
    <location>
        <begin position="368"/>
        <end position="395"/>
    </location>
</feature>
<dbReference type="InterPro" id="IPR003594">
    <property type="entry name" value="HATPase_dom"/>
</dbReference>
<evidence type="ECO:0000256" key="3">
    <source>
        <dbReference type="ARBA" id="ARBA00022553"/>
    </source>
</evidence>
<dbReference type="KEGG" id="pchi:PC41400_05285"/>